<dbReference type="EMBL" id="JAPEUX010000003">
    <property type="protein sequence ID" value="KAJ4356773.1"/>
    <property type="molecule type" value="Genomic_DNA"/>
</dbReference>
<dbReference type="Pfam" id="PF22942">
    <property type="entry name" value="DUF7025"/>
    <property type="match status" value="1"/>
</dbReference>
<evidence type="ECO:0000313" key="4">
    <source>
        <dbReference type="Proteomes" id="UP001140513"/>
    </source>
</evidence>
<evidence type="ECO:0000313" key="3">
    <source>
        <dbReference type="EMBL" id="KAJ4356773.1"/>
    </source>
</evidence>
<dbReference type="InterPro" id="IPR054289">
    <property type="entry name" value="DUF7025"/>
</dbReference>
<name>A0A9W8XQ38_9PLEO</name>
<protein>
    <recommendedName>
        <fullName evidence="2">DUF7025 domain-containing protein</fullName>
    </recommendedName>
</protein>
<dbReference type="PANTHER" id="PTHR46411">
    <property type="entry name" value="FAMILY ATPASE, PUTATIVE-RELATED"/>
    <property type="match status" value="1"/>
</dbReference>
<organism evidence="3 4">
    <name type="scientific">Didymosphaeria variabile</name>
    <dbReference type="NCBI Taxonomy" id="1932322"/>
    <lineage>
        <taxon>Eukaryota</taxon>
        <taxon>Fungi</taxon>
        <taxon>Dikarya</taxon>
        <taxon>Ascomycota</taxon>
        <taxon>Pezizomycotina</taxon>
        <taxon>Dothideomycetes</taxon>
        <taxon>Pleosporomycetidae</taxon>
        <taxon>Pleosporales</taxon>
        <taxon>Massarineae</taxon>
        <taxon>Didymosphaeriaceae</taxon>
        <taxon>Didymosphaeria</taxon>
    </lineage>
</organism>
<dbReference type="OrthoDB" id="5413311at2759"/>
<comment type="caution">
    <text evidence="3">The sequence shown here is derived from an EMBL/GenBank/DDBJ whole genome shotgun (WGS) entry which is preliminary data.</text>
</comment>
<feature type="compositionally biased region" description="Basic and acidic residues" evidence="1">
    <location>
        <begin position="74"/>
        <end position="85"/>
    </location>
</feature>
<dbReference type="AlphaFoldDB" id="A0A9W8XQ38"/>
<evidence type="ECO:0000259" key="2">
    <source>
        <dbReference type="Pfam" id="PF22942"/>
    </source>
</evidence>
<proteinExistence type="predicted"/>
<dbReference type="Proteomes" id="UP001140513">
    <property type="component" value="Unassembled WGS sequence"/>
</dbReference>
<dbReference type="PANTHER" id="PTHR46411:SF3">
    <property type="entry name" value="AAA+ ATPASE DOMAIN-CONTAINING PROTEIN"/>
    <property type="match status" value="1"/>
</dbReference>
<accession>A0A9W8XQ38</accession>
<dbReference type="RefSeq" id="XP_056073899.1">
    <property type="nucleotide sequence ID" value="XM_056213591.1"/>
</dbReference>
<feature type="region of interest" description="Disordered" evidence="1">
    <location>
        <begin position="74"/>
        <end position="94"/>
    </location>
</feature>
<feature type="domain" description="DUF7025" evidence="2">
    <location>
        <begin position="270"/>
        <end position="373"/>
    </location>
</feature>
<evidence type="ECO:0000256" key="1">
    <source>
        <dbReference type="SAM" id="MobiDB-lite"/>
    </source>
</evidence>
<keyword evidence="4" id="KW-1185">Reference proteome</keyword>
<reference evidence="3" key="1">
    <citation type="submission" date="2022-10" db="EMBL/GenBank/DDBJ databases">
        <title>Tapping the CABI collections for fungal endophytes: first genome assemblies for Collariella, Neodidymelliopsis, Ascochyta clinopodiicola, Didymella pomorum, Didymosphaeria variabile, Neocosmospora piperis and Neocucurbitaria cava.</title>
        <authorList>
            <person name="Hill R."/>
        </authorList>
    </citation>
    <scope>NUCLEOTIDE SEQUENCE</scope>
    <source>
        <strain evidence="3">IMI 356815</strain>
    </source>
</reference>
<gene>
    <name evidence="3" type="ORF">N0V89_004809</name>
</gene>
<sequence length="440" mass="50689">MENGGDVNTDSVSRVRLLEARYIELLEKRVADLESLVAKTSDGRTKITVGSRGKDTKLSAKDLTSNDRIEQFRPNGEHVTGDKRTSINSNPDSQPLATRIRFRNVRYNDDGVEETKDVSEDEILKVGHAEKRKEEDDIVWTSRFGENRKYKWAEVQILSVELRDIFRVLFAHDPRMHVVADSDNEITLISPFEPLLQRWTKLEELARESFESDSWRSVTKKIGEAKRNSQTATVEQKPEKFLGKAQKDLVALMERVRSSPEVEAYLSAIEAAVKNSTIQFDNLWTIFPPGEIVYSTSFMKEDQIFVVKECSSYYPTESDSGLPKDNRQVCNLHCWSYDWNGKHFTRVPVLFKFEEFPGVKLINTLHCHPLRNHFTDDDQERKIGELKNKLIARGKLFREYCVRTIEDRLGEQTFEYDGTAISHGSGFQRLKNKQSGVRVT</sequence>
<dbReference type="GeneID" id="80908339"/>